<comment type="similarity">
    <text evidence="3">Belongs to the phosphohexose mutase family.</text>
</comment>
<dbReference type="EMBL" id="KE007242">
    <property type="protein sequence ID" value="EOQ99400.1"/>
    <property type="molecule type" value="Genomic_DNA"/>
</dbReference>
<dbReference type="PANTHER" id="PTHR22573">
    <property type="entry name" value="PHOSPHOHEXOMUTASE FAMILY MEMBER"/>
    <property type="match status" value="1"/>
</dbReference>
<evidence type="ECO:0000256" key="2">
    <source>
        <dbReference type="ARBA" id="ARBA00001946"/>
    </source>
</evidence>
<comment type="catalytic activity">
    <reaction evidence="11">
        <text>alpha-D-glucose 1,6-bisphosphate + L-seryl-[protein] = O-phospho-L-seryl-[protein] + alpha-D-glucose 6-phosphate</text>
        <dbReference type="Rhea" id="RHEA:68752"/>
        <dbReference type="Rhea" id="RHEA-COMP:9863"/>
        <dbReference type="Rhea" id="RHEA-COMP:11604"/>
        <dbReference type="ChEBI" id="CHEBI:29999"/>
        <dbReference type="ChEBI" id="CHEBI:58225"/>
        <dbReference type="ChEBI" id="CHEBI:58392"/>
        <dbReference type="ChEBI" id="CHEBI:83421"/>
    </reaction>
</comment>
<evidence type="ECO:0000256" key="6">
    <source>
        <dbReference type="ARBA" id="ARBA00022553"/>
    </source>
</evidence>
<dbReference type="Gene3D" id="2.130.10.10">
    <property type="entry name" value="YVTN repeat-like/Quinoprotein amine dehydrogenase"/>
    <property type="match status" value="1"/>
</dbReference>
<comment type="cofactor">
    <cofactor evidence="2">
        <name>Mg(2+)</name>
        <dbReference type="ChEBI" id="CHEBI:18420"/>
    </cofactor>
</comment>
<dbReference type="InterPro" id="IPR015943">
    <property type="entry name" value="WD40/YVTN_repeat-like_dom_sf"/>
</dbReference>
<dbReference type="NCBIfam" id="NF005737">
    <property type="entry name" value="PRK07564.1-1"/>
    <property type="match status" value="1"/>
</dbReference>
<dbReference type="STRING" id="1299270.R9AH81"/>
<evidence type="ECO:0000256" key="5">
    <source>
        <dbReference type="ARBA" id="ARBA00022526"/>
    </source>
</evidence>
<reference evidence="17" key="1">
    <citation type="journal article" date="2013" name="BMC Genomics">
        <title>Genome and transcriptome sequencing of the halophilic fungus Wallemia ichthyophaga: haloadaptations present and absent.</title>
        <authorList>
            <person name="Zajc J."/>
            <person name="Liu Y."/>
            <person name="Dai W."/>
            <person name="Yang Z."/>
            <person name="Hu J."/>
            <person name="Gostincar C."/>
            <person name="Gunde-Cimerman N."/>
        </authorList>
    </citation>
    <scope>NUCLEOTIDE SEQUENCE [LARGE SCALE GENOMIC DNA]</scope>
    <source>
        <strain evidence="17">EXF-994 / CBS 113033</strain>
    </source>
</reference>
<dbReference type="GO" id="GO:0005829">
    <property type="term" value="C:cytosol"/>
    <property type="evidence" value="ECO:0007669"/>
    <property type="project" value="TreeGrafter"/>
</dbReference>
<dbReference type="Pfam" id="PF02880">
    <property type="entry name" value="PGM_PMM_III"/>
    <property type="match status" value="1"/>
</dbReference>
<evidence type="ECO:0000256" key="4">
    <source>
        <dbReference type="ARBA" id="ARBA00012728"/>
    </source>
</evidence>
<evidence type="ECO:0000256" key="10">
    <source>
        <dbReference type="ARBA" id="ARBA00023277"/>
    </source>
</evidence>
<sequence length="917" mass="100375">MPFIGELPGLWWDEERSKYYPLSMKNKSTSTTTKTIASTNTPITPNHNIHIHRPLHLRYTDILDLKNNQTTKLLRTATARKYHHFYPIRAIAQLGNGKVVVATSQMNSQVQLVDLESDQRRFILESSPGCVVGVVGGGGAVAVAGGEFRGGIGESQSHRVGIIKVASNVTNLFETNFDAQSLVHIASIPNPDYMDCAWDGQRYLLAVGKTLNRIDRSTQRAQRIRYKSDVISVAALSPNETICGLRNGELHLHDWRGRAEPARPVHVFSKSVNRLWRLGEGSVFIISTMFSQLFLYDIRRKMFMSSLRGNKNGNVVKLPFTVVGGASDAHLCIVGEDAVLRTWSLRTSELRGARACRNTTMSVESVQTKAFQDQKPGTSGLRKRVKVFQQDHYTENFVWATLQAMKAPSAKGSTLVLGGDGRYYGIECAQKVLKLCAAAGVNKVIVGQNAILSTPAASNLIRKYKADGGILMTASHNPGGPDNDFGIKFNVANGGPAPESVTNDIFNITKTMSTYSIAQLPDLDLSKIGSYKHGNLQVDVVDSVSDYVELLKSIFDFALIKKFLNENPSFKFLFDGLSGVTGSYGQALFLGELGLSKDSVQNATPLPDFGGLHPDPNLTYAHDLVERVEKDQVTFGAASDGDGDRNMIIGKGVFVTPSDSVAIIADWAHVIPYFKGGLKGLARSMPTSGAIDRVAKAKGVEGFEVPTGWKFFGNLMDADRLSICGEESFGTGSDHIREKDGLWAIVAWLNIIAAANESHKGWNIKDILQAHYTKYGRNFFSRYDYEEVDSNGAGKMIDHLQNSFASIQGAQLKATTSDTRFTVKETGNFSYTDPIDGSVSKNQGLYVVFSDGSRIVVRLSGTGSAGATIRLYVEKYSTEKGEYQQDAQVGLKPLIEVALQLSKLQEFTGREKPTVIT</sequence>
<dbReference type="Gene3D" id="3.30.310.50">
    <property type="entry name" value="Alpha-D-phosphohexomutase, C-terminal domain"/>
    <property type="match status" value="1"/>
</dbReference>
<dbReference type="GO" id="GO:0006006">
    <property type="term" value="P:glucose metabolic process"/>
    <property type="evidence" value="ECO:0007669"/>
    <property type="project" value="UniProtKB-KW"/>
</dbReference>
<dbReference type="SUPFAM" id="SSF50978">
    <property type="entry name" value="WD40 repeat-like"/>
    <property type="match status" value="1"/>
</dbReference>
<dbReference type="AlphaFoldDB" id="R9AH81"/>
<dbReference type="SUPFAM" id="SSF55957">
    <property type="entry name" value="Phosphoglucomutase, C-terminal domain"/>
    <property type="match status" value="1"/>
</dbReference>
<dbReference type="Pfam" id="PF24947">
    <property type="entry name" value="PGM1_C_vert_fung"/>
    <property type="match status" value="1"/>
</dbReference>
<dbReference type="InterPro" id="IPR016066">
    <property type="entry name" value="A-D-PHexomutase_CS"/>
</dbReference>
<evidence type="ECO:0000256" key="9">
    <source>
        <dbReference type="ARBA" id="ARBA00023235"/>
    </source>
</evidence>
<gene>
    <name evidence="16" type="ORF">J056_001956</name>
</gene>
<dbReference type="PROSITE" id="PS00710">
    <property type="entry name" value="PGM_PMM"/>
    <property type="match status" value="1"/>
</dbReference>
<dbReference type="HOGENOM" id="CLU_317657_0_0_1"/>
<evidence type="ECO:0000256" key="3">
    <source>
        <dbReference type="ARBA" id="ARBA00010231"/>
    </source>
</evidence>
<dbReference type="OrthoDB" id="2291at2759"/>
<evidence type="ECO:0000256" key="8">
    <source>
        <dbReference type="ARBA" id="ARBA00022842"/>
    </source>
</evidence>
<dbReference type="GO" id="GO:0004614">
    <property type="term" value="F:phosphoglucomutase activity"/>
    <property type="evidence" value="ECO:0007669"/>
    <property type="project" value="UniProtKB-EC"/>
</dbReference>
<feature type="domain" description="Alpha-D-phosphohexomutase alpha/beta/alpha" evidence="14">
    <location>
        <begin position="546"/>
        <end position="649"/>
    </location>
</feature>
<dbReference type="InterPro" id="IPR005844">
    <property type="entry name" value="A-D-PHexomutase_a/b/a-I"/>
</dbReference>
<evidence type="ECO:0000259" key="13">
    <source>
        <dbReference type="Pfam" id="PF02878"/>
    </source>
</evidence>
<dbReference type="InterPro" id="IPR005846">
    <property type="entry name" value="A-D-PHexomutase_a/b/a-III"/>
</dbReference>
<evidence type="ECO:0000256" key="11">
    <source>
        <dbReference type="ARBA" id="ARBA00049318"/>
    </source>
</evidence>
<comment type="catalytic activity">
    <reaction evidence="12">
        <text>O-phospho-L-seryl-[protein] + alpha-D-glucose 1-phosphate = alpha-D-glucose 1,6-bisphosphate + L-seryl-[protein]</text>
        <dbReference type="Rhea" id="RHEA:68748"/>
        <dbReference type="Rhea" id="RHEA-COMP:9863"/>
        <dbReference type="Rhea" id="RHEA-COMP:11604"/>
        <dbReference type="ChEBI" id="CHEBI:29999"/>
        <dbReference type="ChEBI" id="CHEBI:58392"/>
        <dbReference type="ChEBI" id="CHEBI:58601"/>
        <dbReference type="ChEBI" id="CHEBI:83421"/>
    </reaction>
</comment>
<dbReference type="FunFam" id="3.40.120.10:FF:000004">
    <property type="entry name" value="Phosphoglucomutase 5"/>
    <property type="match status" value="1"/>
</dbReference>
<dbReference type="CDD" id="cd03085">
    <property type="entry name" value="PGM1"/>
    <property type="match status" value="1"/>
</dbReference>
<dbReference type="InterPro" id="IPR005841">
    <property type="entry name" value="Alpha-D-phosphohexomutase_SF"/>
</dbReference>
<keyword evidence="7" id="KW-0479">Metal-binding</keyword>
<dbReference type="eggNOG" id="KOG0625">
    <property type="taxonomic scope" value="Eukaryota"/>
</dbReference>
<dbReference type="InterPro" id="IPR005845">
    <property type="entry name" value="A-D-PHexomutase_a/b/a-II"/>
</dbReference>
<dbReference type="InterPro" id="IPR036322">
    <property type="entry name" value="WD40_repeat_dom_sf"/>
</dbReference>
<dbReference type="InterPro" id="IPR045244">
    <property type="entry name" value="PGM"/>
</dbReference>
<evidence type="ECO:0000256" key="7">
    <source>
        <dbReference type="ARBA" id="ARBA00022723"/>
    </source>
</evidence>
<keyword evidence="5" id="KW-0313">Glucose metabolism</keyword>
<comment type="catalytic activity">
    <reaction evidence="1">
        <text>alpha-D-glucose 1-phosphate = alpha-D-glucose 6-phosphate</text>
        <dbReference type="Rhea" id="RHEA:23536"/>
        <dbReference type="ChEBI" id="CHEBI:58225"/>
        <dbReference type="ChEBI" id="CHEBI:58601"/>
        <dbReference type="EC" id="5.4.2.2"/>
    </reaction>
</comment>
<proteinExistence type="inferred from homology"/>
<dbReference type="SUPFAM" id="SSF53738">
    <property type="entry name" value="Phosphoglucomutase, first 3 domains"/>
    <property type="match status" value="3"/>
</dbReference>
<keyword evidence="6" id="KW-0597">Phosphoprotein</keyword>
<dbReference type="PRINTS" id="PR00509">
    <property type="entry name" value="PGMPMM"/>
</dbReference>
<name>R9AH81_WALI9</name>
<dbReference type="Gene3D" id="3.40.120.10">
    <property type="entry name" value="Alpha-D-Glucose-1,6-Bisphosphate, subunit A, domain 3"/>
    <property type="match status" value="3"/>
</dbReference>
<keyword evidence="8" id="KW-0460">Magnesium</keyword>
<keyword evidence="17" id="KW-1185">Reference proteome</keyword>
<keyword evidence="10" id="KW-0119">Carbohydrate metabolism</keyword>
<dbReference type="Pfam" id="PF02879">
    <property type="entry name" value="PGM_PMM_II"/>
    <property type="match status" value="1"/>
</dbReference>
<dbReference type="FunFam" id="3.30.310.50:FF:000002">
    <property type="entry name" value="Phosphoglucomutase 5"/>
    <property type="match status" value="1"/>
</dbReference>
<evidence type="ECO:0000313" key="16">
    <source>
        <dbReference type="EMBL" id="EOQ99400.1"/>
    </source>
</evidence>
<evidence type="ECO:0000256" key="12">
    <source>
        <dbReference type="ARBA" id="ARBA00049409"/>
    </source>
</evidence>
<evidence type="ECO:0000259" key="15">
    <source>
        <dbReference type="Pfam" id="PF02880"/>
    </source>
</evidence>
<dbReference type="GO" id="GO:0000287">
    <property type="term" value="F:magnesium ion binding"/>
    <property type="evidence" value="ECO:0007669"/>
    <property type="project" value="InterPro"/>
</dbReference>
<organism evidence="16 17">
    <name type="scientific">Wallemia ichthyophaga (strain EXF-994 / CBS 113033)</name>
    <dbReference type="NCBI Taxonomy" id="1299270"/>
    <lineage>
        <taxon>Eukaryota</taxon>
        <taxon>Fungi</taxon>
        <taxon>Dikarya</taxon>
        <taxon>Basidiomycota</taxon>
        <taxon>Wallemiomycotina</taxon>
        <taxon>Wallemiomycetes</taxon>
        <taxon>Wallemiales</taxon>
        <taxon>Wallemiaceae</taxon>
        <taxon>Wallemia</taxon>
    </lineage>
</organism>
<dbReference type="EC" id="5.4.2.2" evidence="4"/>
<evidence type="ECO:0000259" key="14">
    <source>
        <dbReference type="Pfam" id="PF02879"/>
    </source>
</evidence>
<dbReference type="InterPro" id="IPR016055">
    <property type="entry name" value="A-D-PHexomutase_a/b/a-I/II/III"/>
</dbReference>
<accession>R9AH81</accession>
<dbReference type="GeneID" id="20374908"/>
<dbReference type="InterPro" id="IPR036900">
    <property type="entry name" value="A-D-PHexomutase_C_sf"/>
</dbReference>
<feature type="domain" description="Alpha-D-phosphohexomutase alpha/beta/alpha" evidence="13">
    <location>
        <begin position="374"/>
        <end position="513"/>
    </location>
</feature>
<evidence type="ECO:0000256" key="1">
    <source>
        <dbReference type="ARBA" id="ARBA00000443"/>
    </source>
</evidence>
<evidence type="ECO:0000313" key="17">
    <source>
        <dbReference type="Proteomes" id="UP000014064"/>
    </source>
</evidence>
<keyword evidence="9" id="KW-0413">Isomerase</keyword>
<dbReference type="FunFam" id="3.40.120.10:FF:000005">
    <property type="entry name" value="Phosphoglucomutase 5"/>
    <property type="match status" value="1"/>
</dbReference>
<dbReference type="RefSeq" id="XP_009269859.1">
    <property type="nucleotide sequence ID" value="XM_009271584.1"/>
</dbReference>
<dbReference type="Pfam" id="PF02878">
    <property type="entry name" value="PGM_PMM_I"/>
    <property type="match status" value="1"/>
</dbReference>
<feature type="domain" description="Alpha-D-phosphohexomutase alpha/beta/alpha" evidence="15">
    <location>
        <begin position="663"/>
        <end position="775"/>
    </location>
</feature>
<dbReference type="PANTHER" id="PTHR22573:SF2">
    <property type="entry name" value="PHOSPHOGLUCOMUTASE"/>
    <property type="match status" value="1"/>
</dbReference>
<protein>
    <recommendedName>
        <fullName evidence="4">phosphoglucomutase (alpha-D-glucose-1,6-bisphosphate-dependent)</fullName>
        <ecNumber evidence="4">5.4.2.2</ecNumber>
    </recommendedName>
</protein>
<dbReference type="FunFam" id="3.40.120.10:FF:000006">
    <property type="entry name" value="Phosphoglucomutase PgmA"/>
    <property type="match status" value="1"/>
</dbReference>
<dbReference type="KEGG" id="wic:J056_001956"/>
<dbReference type="Proteomes" id="UP000014064">
    <property type="component" value="Unassembled WGS sequence"/>
</dbReference>